<reference evidence="1" key="2">
    <citation type="journal article" date="2021" name="Sci. Rep.">
        <title>The distribution of antibiotic resistance genes in chicken gut microbiota commensals.</title>
        <authorList>
            <person name="Juricova H."/>
            <person name="Matiasovicova J."/>
            <person name="Kubasova T."/>
            <person name="Cejkova D."/>
            <person name="Rychlik I."/>
        </authorList>
    </citation>
    <scope>NUCLEOTIDE SEQUENCE</scope>
    <source>
        <strain evidence="1">An836</strain>
    </source>
</reference>
<protein>
    <submittedName>
        <fullName evidence="1">Uncharacterized protein</fullName>
    </submittedName>
</protein>
<gene>
    <name evidence="1" type="ORF">H7U32_00005</name>
</gene>
<proteinExistence type="predicted"/>
<dbReference type="AlphaFoldDB" id="A0A938WU17"/>
<organism evidence="1 2">
    <name type="scientific">Bifidobacterium pullorum subsp. saeculare</name>
    <dbReference type="NCBI Taxonomy" id="78257"/>
    <lineage>
        <taxon>Bacteria</taxon>
        <taxon>Bacillati</taxon>
        <taxon>Actinomycetota</taxon>
        <taxon>Actinomycetes</taxon>
        <taxon>Bifidobacteriales</taxon>
        <taxon>Bifidobacteriaceae</taxon>
        <taxon>Bifidobacterium</taxon>
    </lineage>
</organism>
<name>A0A938WU17_9BIFI</name>
<reference evidence="1" key="1">
    <citation type="submission" date="2020-08" db="EMBL/GenBank/DDBJ databases">
        <authorList>
            <person name="Cejkova D."/>
            <person name="Kubasova T."/>
            <person name="Jahodarova E."/>
            <person name="Rychlik I."/>
        </authorList>
    </citation>
    <scope>NUCLEOTIDE SEQUENCE</scope>
    <source>
        <strain evidence="1">An836</strain>
    </source>
</reference>
<keyword evidence="2" id="KW-1185">Reference proteome</keyword>
<dbReference type="Proteomes" id="UP000718821">
    <property type="component" value="Unassembled WGS sequence"/>
</dbReference>
<dbReference type="RefSeq" id="WP_204466932.1">
    <property type="nucleotide sequence ID" value="NZ_JACLYU010000001.1"/>
</dbReference>
<dbReference type="EMBL" id="JACLYU010000001">
    <property type="protein sequence ID" value="MBM6698740.1"/>
    <property type="molecule type" value="Genomic_DNA"/>
</dbReference>
<comment type="caution">
    <text evidence="1">The sequence shown here is derived from an EMBL/GenBank/DDBJ whole genome shotgun (WGS) entry which is preliminary data.</text>
</comment>
<sequence length="56" mass="5708">MDLHDGNTYAAAALPGIIAGLKTCGFRLVIVDTLLADDLQSGAVFYGLGGAAESRP</sequence>
<accession>A0A938WU17</accession>
<evidence type="ECO:0000313" key="1">
    <source>
        <dbReference type="EMBL" id="MBM6698740.1"/>
    </source>
</evidence>
<evidence type="ECO:0000313" key="2">
    <source>
        <dbReference type="Proteomes" id="UP000718821"/>
    </source>
</evidence>